<dbReference type="PaxDb" id="29760-VIT_09s0096g00350.t01"/>
<organism evidence="1 2">
    <name type="scientific">Vitis vinifera</name>
    <name type="common">Grape</name>
    <dbReference type="NCBI Taxonomy" id="29760"/>
    <lineage>
        <taxon>Eukaryota</taxon>
        <taxon>Viridiplantae</taxon>
        <taxon>Streptophyta</taxon>
        <taxon>Embryophyta</taxon>
        <taxon>Tracheophyta</taxon>
        <taxon>Spermatophyta</taxon>
        <taxon>Magnoliopsida</taxon>
        <taxon>eudicotyledons</taxon>
        <taxon>Gunneridae</taxon>
        <taxon>Pentapetalae</taxon>
        <taxon>rosids</taxon>
        <taxon>Vitales</taxon>
        <taxon>Vitaceae</taxon>
        <taxon>Viteae</taxon>
        <taxon>Vitis</taxon>
    </lineage>
</organism>
<evidence type="ECO:0000313" key="1">
    <source>
        <dbReference type="EMBL" id="CCB57558.1"/>
    </source>
</evidence>
<name>F6HS99_VITVI</name>
<reference evidence="2" key="1">
    <citation type="journal article" date="2007" name="Nature">
        <title>The grapevine genome sequence suggests ancestral hexaploidization in major angiosperm phyla.</title>
        <authorList>
            <consortium name="The French-Italian Public Consortium for Grapevine Genome Characterization."/>
            <person name="Jaillon O."/>
            <person name="Aury J.-M."/>
            <person name="Noel B."/>
            <person name="Policriti A."/>
            <person name="Clepet C."/>
            <person name="Casagrande A."/>
            <person name="Choisne N."/>
            <person name="Aubourg S."/>
            <person name="Vitulo N."/>
            <person name="Jubin C."/>
            <person name="Vezzi A."/>
            <person name="Legeai F."/>
            <person name="Hugueney P."/>
            <person name="Dasilva C."/>
            <person name="Horner D."/>
            <person name="Mica E."/>
            <person name="Jublot D."/>
            <person name="Poulain J."/>
            <person name="Bruyere C."/>
            <person name="Billault A."/>
            <person name="Segurens B."/>
            <person name="Gouyvenoux M."/>
            <person name="Ugarte E."/>
            <person name="Cattonaro F."/>
            <person name="Anthouard V."/>
            <person name="Vico V."/>
            <person name="Del Fabbro C."/>
            <person name="Alaux M."/>
            <person name="Di Gaspero G."/>
            <person name="Dumas V."/>
            <person name="Felice N."/>
            <person name="Paillard S."/>
            <person name="Juman I."/>
            <person name="Moroldo M."/>
            <person name="Scalabrin S."/>
            <person name="Canaguier A."/>
            <person name="Le Clainche I."/>
            <person name="Malacrida G."/>
            <person name="Durand E."/>
            <person name="Pesole G."/>
            <person name="Laucou V."/>
            <person name="Chatelet P."/>
            <person name="Merdinoglu D."/>
            <person name="Delledonne M."/>
            <person name="Pezzotti M."/>
            <person name="Lecharny A."/>
            <person name="Scarpelli C."/>
            <person name="Artiguenave F."/>
            <person name="Pe M.E."/>
            <person name="Valle G."/>
            <person name="Morgante M."/>
            <person name="Caboche M."/>
            <person name="Adam-Blondon A.-F."/>
            <person name="Weissenbach J."/>
            <person name="Quetier F."/>
            <person name="Wincker P."/>
        </authorList>
    </citation>
    <scope>NUCLEOTIDE SEQUENCE [LARGE SCALE GENOMIC DNA]</scope>
    <source>
        <strain evidence="2">cv. Pinot noir / PN40024</strain>
    </source>
</reference>
<dbReference type="STRING" id="29760.F6HS99"/>
<accession>F6HS99</accession>
<dbReference type="HOGENOM" id="CLU_2908697_0_0_1"/>
<evidence type="ECO:0000313" key="2">
    <source>
        <dbReference type="Proteomes" id="UP000009183"/>
    </source>
</evidence>
<dbReference type="AlphaFoldDB" id="F6HS99"/>
<dbReference type="InParanoid" id="F6HS99"/>
<proteinExistence type="predicted"/>
<dbReference type="EMBL" id="FN596243">
    <property type="protein sequence ID" value="CCB57558.1"/>
    <property type="molecule type" value="Genomic_DNA"/>
</dbReference>
<sequence>MELLYMMLVTTLPCNWRVRSTQTNECCSSFRQLWVWMHASAFNEGYDALKFACQELEVGALR</sequence>
<gene>
    <name evidence="1" type="ordered locus">VIT_09s0096g00350</name>
</gene>
<protein>
    <submittedName>
        <fullName evidence="1">Uncharacterized protein</fullName>
    </submittedName>
</protein>
<keyword evidence="2" id="KW-1185">Reference proteome</keyword>
<dbReference type="Proteomes" id="UP000009183">
    <property type="component" value="Chromosome 9"/>
</dbReference>